<protein>
    <submittedName>
        <fullName evidence="2">Serine hydrolase</fullName>
    </submittedName>
</protein>
<dbReference type="InterPro" id="IPR000871">
    <property type="entry name" value="Beta-lactam_class-A"/>
</dbReference>
<dbReference type="SUPFAM" id="SSF56601">
    <property type="entry name" value="beta-lactamase/transpeptidase-like"/>
    <property type="match status" value="1"/>
</dbReference>
<proteinExistence type="predicted"/>
<dbReference type="PANTHER" id="PTHR35333:SF3">
    <property type="entry name" value="BETA-LACTAMASE-TYPE TRANSPEPTIDASE FOLD CONTAINING PROTEIN"/>
    <property type="match status" value="1"/>
</dbReference>
<gene>
    <name evidence="2" type="ORF">K1Y72_17710</name>
</gene>
<accession>A0ABS7FVL6</accession>
<dbReference type="Proteomes" id="UP000774570">
    <property type="component" value="Unassembled WGS sequence"/>
</dbReference>
<dbReference type="Gene3D" id="3.40.710.10">
    <property type="entry name" value="DD-peptidase/beta-lactamase superfamily"/>
    <property type="match status" value="1"/>
</dbReference>
<evidence type="ECO:0000259" key="1">
    <source>
        <dbReference type="Pfam" id="PF13354"/>
    </source>
</evidence>
<evidence type="ECO:0000313" key="3">
    <source>
        <dbReference type="Proteomes" id="UP000774570"/>
    </source>
</evidence>
<evidence type="ECO:0000313" key="2">
    <source>
        <dbReference type="EMBL" id="MBW8484225.1"/>
    </source>
</evidence>
<dbReference type="Pfam" id="PF13354">
    <property type="entry name" value="Beta-lactamase2"/>
    <property type="match status" value="1"/>
</dbReference>
<organism evidence="2 3">
    <name type="scientific">Actinomadura parmotrematis</name>
    <dbReference type="NCBI Taxonomy" id="2864039"/>
    <lineage>
        <taxon>Bacteria</taxon>
        <taxon>Bacillati</taxon>
        <taxon>Actinomycetota</taxon>
        <taxon>Actinomycetes</taxon>
        <taxon>Streptosporangiales</taxon>
        <taxon>Thermomonosporaceae</taxon>
        <taxon>Actinomadura</taxon>
    </lineage>
</organism>
<dbReference type="EMBL" id="JAIBOA010000010">
    <property type="protein sequence ID" value="MBW8484225.1"/>
    <property type="molecule type" value="Genomic_DNA"/>
</dbReference>
<dbReference type="InterPro" id="IPR045155">
    <property type="entry name" value="Beta-lactam_cat"/>
</dbReference>
<feature type="domain" description="Beta-lactamase class A catalytic" evidence="1">
    <location>
        <begin position="50"/>
        <end position="161"/>
    </location>
</feature>
<reference evidence="2 3" key="1">
    <citation type="submission" date="2021-07" db="EMBL/GenBank/DDBJ databases">
        <title>Actinomadura sp. PM05-2 isolated from lichen.</title>
        <authorList>
            <person name="Somphong A."/>
            <person name="Phongsopitanun W."/>
            <person name="Tanasupawat S."/>
            <person name="Peongsungnone V."/>
        </authorList>
    </citation>
    <scope>NUCLEOTIDE SEQUENCE [LARGE SCALE GENOMIC DNA]</scope>
    <source>
        <strain evidence="2 3">PM05-2</strain>
    </source>
</reference>
<keyword evidence="3" id="KW-1185">Reference proteome</keyword>
<comment type="caution">
    <text evidence="2">The sequence shown here is derived from an EMBL/GenBank/DDBJ whole genome shotgun (WGS) entry which is preliminary data.</text>
</comment>
<keyword evidence="2" id="KW-0378">Hydrolase</keyword>
<name>A0ABS7FVL6_9ACTN</name>
<dbReference type="GO" id="GO:0016787">
    <property type="term" value="F:hydrolase activity"/>
    <property type="evidence" value="ECO:0007669"/>
    <property type="project" value="UniProtKB-KW"/>
</dbReference>
<sequence>MRISAALLDRRTGRALAFGDGGPFAAASIVKVNIVAALLRRGHPLTAEERTLCAAAIRTSDNDATTALWTRLGGAPGLAAANRALGLRSTVPHPAWGRTLTTAADQIRLLDPLTRPGNAFLLDLMADVHPDQAWGVSAVARPGESVALKNGWTPRDADAGAWTVHSIGRLTGPDRDLLIAVLSGGHPSLPDGITAVERAAARAAARSAVSVRRPGGRPAR</sequence>
<dbReference type="RefSeq" id="WP_220167452.1">
    <property type="nucleotide sequence ID" value="NZ_JAIBOA010000010.1"/>
</dbReference>
<dbReference type="PANTHER" id="PTHR35333">
    <property type="entry name" value="BETA-LACTAMASE"/>
    <property type="match status" value="1"/>
</dbReference>
<dbReference type="InterPro" id="IPR012338">
    <property type="entry name" value="Beta-lactam/transpept-like"/>
</dbReference>